<name>A0A2N0SY81_BIFLN</name>
<protein>
    <submittedName>
        <fullName evidence="2">Uncharacterized protein</fullName>
    </submittedName>
</protein>
<feature type="compositionally biased region" description="Basic residues" evidence="1">
    <location>
        <begin position="110"/>
        <end position="131"/>
    </location>
</feature>
<comment type="caution">
    <text evidence="2">The sequence shown here is derived from an EMBL/GenBank/DDBJ whole genome shotgun (WGS) entry which is preliminary data.</text>
</comment>
<evidence type="ECO:0000256" key="1">
    <source>
        <dbReference type="SAM" id="MobiDB-lite"/>
    </source>
</evidence>
<organism evidence="2 3">
    <name type="scientific">Bifidobacterium longum</name>
    <dbReference type="NCBI Taxonomy" id="216816"/>
    <lineage>
        <taxon>Bacteria</taxon>
        <taxon>Bacillati</taxon>
        <taxon>Actinomycetota</taxon>
        <taxon>Actinomycetes</taxon>
        <taxon>Bifidobacteriales</taxon>
        <taxon>Bifidobacteriaceae</taxon>
        <taxon>Bifidobacterium</taxon>
    </lineage>
</organism>
<accession>A0A2N0SY81</accession>
<proteinExistence type="predicted"/>
<feature type="compositionally biased region" description="Basic and acidic residues" evidence="1">
    <location>
        <begin position="141"/>
        <end position="155"/>
    </location>
</feature>
<reference evidence="2 3" key="1">
    <citation type="submission" date="2017-12" db="EMBL/GenBank/DDBJ databases">
        <title>Bifidobacterium longum APC/DPC strains.</title>
        <authorList>
            <person name="Arboleya S."/>
        </authorList>
    </citation>
    <scope>NUCLEOTIDE SEQUENCE [LARGE SCALE GENOMIC DNA]</scope>
    <source>
        <strain evidence="2 3">APC1503</strain>
    </source>
</reference>
<dbReference type="Proteomes" id="UP000232654">
    <property type="component" value="Unassembled WGS sequence"/>
</dbReference>
<evidence type="ECO:0000313" key="3">
    <source>
        <dbReference type="Proteomes" id="UP000232654"/>
    </source>
</evidence>
<evidence type="ECO:0000313" key="2">
    <source>
        <dbReference type="EMBL" id="PKC86736.1"/>
    </source>
</evidence>
<gene>
    <name evidence="2" type="ORF">APC1503_2160</name>
</gene>
<sequence length="213" mass="25043">MSGKCLQLVHNQFRRLTNPTEKLMTTLRPLDRTHHHLRSGTDIQSSFPDPIRPQILYHRQLDTINTANLQRLPLDPMQSYIFSGHISQPDTQLILPFSTKRIYQRGDHGRGRKNKRRHRQYKPPHQRHPNRKPGNQLHPQQPEHRENQHSQHERPAQTSFLPTLSRYFAPRRFDGTATDSSRFQNDRRSRPDGFAGAVFFTHSGSFSGFWILF</sequence>
<feature type="region of interest" description="Disordered" evidence="1">
    <location>
        <begin position="97"/>
        <end position="161"/>
    </location>
</feature>
<dbReference type="AlphaFoldDB" id="A0A2N0SY81"/>
<dbReference type="EMBL" id="PJDT01000033">
    <property type="protein sequence ID" value="PKC86736.1"/>
    <property type="molecule type" value="Genomic_DNA"/>
</dbReference>